<protein>
    <submittedName>
        <fullName evidence="3">Diguanylate cyclase with GAF sensor</fullName>
    </submittedName>
</protein>
<dbReference type="EMBL" id="CP003598">
    <property type="protein sequence ID" value="AFY90979.1"/>
    <property type="molecule type" value="Genomic_DNA"/>
</dbReference>
<dbReference type="PROSITE" id="PS50887">
    <property type="entry name" value="GGDEF"/>
    <property type="match status" value="1"/>
</dbReference>
<gene>
    <name evidence="3" type="ORF">Chro_5624</name>
</gene>
<dbReference type="RefSeq" id="WP_015162917.1">
    <property type="nucleotide sequence ID" value="NC_019699.1"/>
</dbReference>
<geneLocation type="plasmid" evidence="3 4">
    <name>pCHRO.01</name>
</geneLocation>
<dbReference type="NCBIfam" id="TIGR00254">
    <property type="entry name" value="GGDEF"/>
    <property type="match status" value="1"/>
</dbReference>
<dbReference type="InterPro" id="IPR050469">
    <property type="entry name" value="Diguanylate_Cyclase"/>
</dbReference>
<dbReference type="InterPro" id="IPR003018">
    <property type="entry name" value="GAF"/>
</dbReference>
<dbReference type="GO" id="GO:0005886">
    <property type="term" value="C:plasma membrane"/>
    <property type="evidence" value="ECO:0007669"/>
    <property type="project" value="TreeGrafter"/>
</dbReference>
<dbReference type="SMART" id="SM00267">
    <property type="entry name" value="GGDEF"/>
    <property type="match status" value="1"/>
</dbReference>
<dbReference type="InParanoid" id="K9U9N9"/>
<dbReference type="FunFam" id="3.30.70.270:FF:000001">
    <property type="entry name" value="Diguanylate cyclase domain protein"/>
    <property type="match status" value="1"/>
</dbReference>
<dbReference type="InterPro" id="IPR000160">
    <property type="entry name" value="GGDEF_dom"/>
</dbReference>
<name>K9U9N9_CHRTP</name>
<keyword evidence="1" id="KW-1133">Transmembrane helix</keyword>
<dbReference type="Pfam" id="PF00990">
    <property type="entry name" value="GGDEF"/>
    <property type="match status" value="1"/>
</dbReference>
<dbReference type="AlphaFoldDB" id="K9U9N9"/>
<keyword evidence="4" id="KW-1185">Reference proteome</keyword>
<dbReference type="Proteomes" id="UP000010384">
    <property type="component" value="Plasmid pCHRO.01"/>
</dbReference>
<dbReference type="Pfam" id="PF01590">
    <property type="entry name" value="GAF"/>
    <property type="match status" value="1"/>
</dbReference>
<dbReference type="GO" id="GO:0052621">
    <property type="term" value="F:diguanylate cyclase activity"/>
    <property type="evidence" value="ECO:0007669"/>
    <property type="project" value="TreeGrafter"/>
</dbReference>
<keyword evidence="3" id="KW-0614">Plasmid</keyword>
<accession>K9U9N9</accession>
<dbReference type="SUPFAM" id="SSF55073">
    <property type="entry name" value="Nucleotide cyclase"/>
    <property type="match status" value="1"/>
</dbReference>
<organism evidence="3 4">
    <name type="scientific">Chroococcidiopsis thermalis (strain PCC 7203)</name>
    <dbReference type="NCBI Taxonomy" id="251229"/>
    <lineage>
        <taxon>Bacteria</taxon>
        <taxon>Bacillati</taxon>
        <taxon>Cyanobacteriota</taxon>
        <taxon>Cyanophyceae</taxon>
        <taxon>Chroococcidiopsidales</taxon>
        <taxon>Chroococcidiopsidaceae</taxon>
        <taxon>Chroococcidiopsis</taxon>
    </lineage>
</organism>
<evidence type="ECO:0000259" key="2">
    <source>
        <dbReference type="PROSITE" id="PS50887"/>
    </source>
</evidence>
<proteinExistence type="predicted"/>
<reference evidence="3 4" key="1">
    <citation type="submission" date="2012-06" db="EMBL/GenBank/DDBJ databases">
        <title>Finished plasmid 1 of genome of Chroococcidiopsis thermalis PCC 7203.</title>
        <authorList>
            <consortium name="US DOE Joint Genome Institute"/>
            <person name="Gugger M."/>
            <person name="Coursin T."/>
            <person name="Rippka R."/>
            <person name="Tandeau De Marsac N."/>
            <person name="Huntemann M."/>
            <person name="Wei C.-L."/>
            <person name="Han J."/>
            <person name="Detter J.C."/>
            <person name="Han C."/>
            <person name="Tapia R."/>
            <person name="Davenport K."/>
            <person name="Daligault H."/>
            <person name="Erkkila T."/>
            <person name="Gu W."/>
            <person name="Munk A.C.C."/>
            <person name="Teshima H."/>
            <person name="Xu Y."/>
            <person name="Chain P."/>
            <person name="Chen A."/>
            <person name="Krypides N."/>
            <person name="Mavromatis K."/>
            <person name="Markowitz V."/>
            <person name="Szeto E."/>
            <person name="Ivanova N."/>
            <person name="Mikhailova N."/>
            <person name="Ovchinnikova G."/>
            <person name="Pagani I."/>
            <person name="Pati A."/>
            <person name="Goodwin L."/>
            <person name="Peters L."/>
            <person name="Pitluck S."/>
            <person name="Woyke T."/>
            <person name="Kerfeld C."/>
        </authorList>
    </citation>
    <scope>NUCLEOTIDE SEQUENCE [LARGE SCALE GENOMIC DNA]</scope>
    <source>
        <strain evidence="3 4">PCC 7203</strain>
        <plasmid evidence="3 4">pCHRO.01</plasmid>
    </source>
</reference>
<dbReference type="InterPro" id="IPR029787">
    <property type="entry name" value="Nucleotide_cyclase"/>
</dbReference>
<dbReference type="Gene3D" id="3.30.450.40">
    <property type="match status" value="1"/>
</dbReference>
<dbReference type="PATRIC" id="fig|251229.3.peg.6574"/>
<keyword evidence="1" id="KW-0472">Membrane</keyword>
<sequence length="418" mass="46776">MTGHLIPKTLYPNLPLLRSYIIGALALDRRYVSAAIAVLPVVEYMAFQNHWWVWLVLVIGLLWTGIFAFCLLTLERTAHVERLVQERTAELSNLNAELNLLNEMNDLLQACLTVEEAHKVIAQVVPPLFPYASGGVFAIASDRTLVASIAAWGTAFNSQKVFALDECFALRRGQMYLAENTRCGLCQHLLSSLPVEYICVPMMAQGEALGLLYLSYLEKGKLTSAKQRLAVKVAANLALALANLKLREILQSQSVRDPLTDLFNRRYLEATLEREVRRGEREQTPVGIIMLDVDRFKQVNDTFGHPTGDTLLRELGKFLKEQIRAGDIACRYGGEEFMLILPAAPLEAVQQRAEQIREAVKWLQLKHQHQLLDPITLSLGVAAFPYHGSTTQELIQAADAALYRAKNEGRDRVVTATL</sequence>
<evidence type="ECO:0000313" key="4">
    <source>
        <dbReference type="Proteomes" id="UP000010384"/>
    </source>
</evidence>
<dbReference type="Gene3D" id="3.30.70.270">
    <property type="match status" value="1"/>
</dbReference>
<evidence type="ECO:0000313" key="3">
    <source>
        <dbReference type="EMBL" id="AFY90979.1"/>
    </source>
</evidence>
<feature type="domain" description="GGDEF" evidence="2">
    <location>
        <begin position="284"/>
        <end position="418"/>
    </location>
</feature>
<dbReference type="SUPFAM" id="SSF55781">
    <property type="entry name" value="GAF domain-like"/>
    <property type="match status" value="1"/>
</dbReference>
<dbReference type="PANTHER" id="PTHR45138:SF9">
    <property type="entry name" value="DIGUANYLATE CYCLASE DGCM-RELATED"/>
    <property type="match status" value="1"/>
</dbReference>
<dbReference type="InterPro" id="IPR029016">
    <property type="entry name" value="GAF-like_dom_sf"/>
</dbReference>
<evidence type="ECO:0000256" key="1">
    <source>
        <dbReference type="SAM" id="Phobius"/>
    </source>
</evidence>
<dbReference type="OrthoDB" id="9812260at2"/>
<dbReference type="InterPro" id="IPR043128">
    <property type="entry name" value="Rev_trsase/Diguanyl_cyclase"/>
</dbReference>
<dbReference type="SMART" id="SM00065">
    <property type="entry name" value="GAF"/>
    <property type="match status" value="1"/>
</dbReference>
<dbReference type="GO" id="GO:0043709">
    <property type="term" value="P:cell adhesion involved in single-species biofilm formation"/>
    <property type="evidence" value="ECO:0007669"/>
    <property type="project" value="TreeGrafter"/>
</dbReference>
<feature type="transmembrane region" description="Helical" evidence="1">
    <location>
        <begin position="51"/>
        <end position="74"/>
    </location>
</feature>
<dbReference type="GO" id="GO:1902201">
    <property type="term" value="P:negative regulation of bacterial-type flagellum-dependent cell motility"/>
    <property type="evidence" value="ECO:0007669"/>
    <property type="project" value="TreeGrafter"/>
</dbReference>
<dbReference type="CDD" id="cd01949">
    <property type="entry name" value="GGDEF"/>
    <property type="match status" value="1"/>
</dbReference>
<keyword evidence="1" id="KW-0812">Transmembrane</keyword>
<dbReference type="KEGG" id="cthe:Chro_5624"/>
<dbReference type="HOGENOM" id="CLU_000445_11_24_3"/>
<dbReference type="PANTHER" id="PTHR45138">
    <property type="entry name" value="REGULATORY COMPONENTS OF SENSORY TRANSDUCTION SYSTEM"/>
    <property type="match status" value="1"/>
</dbReference>